<comment type="caution">
    <text evidence="3">The sequence shown here is derived from an EMBL/GenBank/DDBJ whole genome shotgun (WGS) entry which is preliminary data.</text>
</comment>
<accession>A0A6L2K5P7</accession>
<evidence type="ECO:0000256" key="1">
    <source>
        <dbReference type="SAM" id="Coils"/>
    </source>
</evidence>
<evidence type="ECO:0000313" key="3">
    <source>
        <dbReference type="EMBL" id="GEU44309.1"/>
    </source>
</evidence>
<feature type="region of interest" description="Disordered" evidence="2">
    <location>
        <begin position="196"/>
        <end position="229"/>
    </location>
</feature>
<proteinExistence type="predicted"/>
<reference evidence="3" key="1">
    <citation type="journal article" date="2019" name="Sci. Rep.">
        <title>Draft genome of Tanacetum cinerariifolium, the natural source of mosquito coil.</title>
        <authorList>
            <person name="Yamashiro T."/>
            <person name="Shiraishi A."/>
            <person name="Satake H."/>
            <person name="Nakayama K."/>
        </authorList>
    </citation>
    <scope>NUCLEOTIDE SEQUENCE</scope>
</reference>
<name>A0A6L2K5P7_TANCI</name>
<keyword evidence="1" id="KW-0175">Coiled coil</keyword>
<keyword evidence="3" id="KW-0418">Kinase</keyword>
<dbReference type="EMBL" id="BKCJ010001829">
    <property type="protein sequence ID" value="GEU44309.1"/>
    <property type="molecule type" value="Genomic_DNA"/>
</dbReference>
<dbReference type="GO" id="GO:0016301">
    <property type="term" value="F:kinase activity"/>
    <property type="evidence" value="ECO:0007669"/>
    <property type="project" value="UniProtKB-KW"/>
</dbReference>
<evidence type="ECO:0000256" key="2">
    <source>
        <dbReference type="SAM" id="MobiDB-lite"/>
    </source>
</evidence>
<keyword evidence="3" id="KW-0808">Transferase</keyword>
<protein>
    <submittedName>
        <fullName evidence="3">Xylulose kinase-1</fullName>
    </submittedName>
</protein>
<sequence>MVAYLTKSDASEGFNQVIDFLNESYIKYALTINPDIYVSCIKQFWNAVAIKQVNDITRLQALVDKKKVVVTEAAIREVLRMNDAEGVDCLPNEEIFAELAHMGYEKPSTKLTFYKAFFSSHWKFLIHTILQSISAKRTSWNEFSSAMTYAVICLSTGDAIKQEIEEGGDTEEHFQDVTDDDAAQGDDIVAYREVPTVSQEPSLPSPTPPTPPPQPPQPPQDLPSTSQALDIKKLKRRVKKLEKGNMDKVLKLRRLKRVGTSQRVDTSEDTVMDDASNQGRIIDEMDKDDVVALMDDKEEDKKEEEAKEDEPAEVQEVVDIVTTAKLITEVVTAASTIVSAAEPQVHAATITAAPVRVAAASARRRKGVVIRDPEEESTTYSVIPADTKSKDKGKGIVVEEPKPLKKKQQVEMDEEYARKLHDELNKDIDWDTEAQARKNMMMYLKNVVGFRLDYFKGMSYDDIPQKAAKRRKLNEEVEDLKRHLEIMPDEDDDVYTEVTPLARKVPVVDYEIISLNNKPYYKIIQADGTHQLYISFLTLLKNFDREDLEALWSLVKERWTDSSLEESNECTWLSEGQELEATGILWCAYYNIFNHSADFVGRKKIPTLKAAGEELSAANQKLMLLDSAAEGRLMMLSQVKTAETLMKK</sequence>
<feature type="coiled-coil region" evidence="1">
    <location>
        <begin position="463"/>
        <end position="490"/>
    </location>
</feature>
<feature type="compositionally biased region" description="Pro residues" evidence="2">
    <location>
        <begin position="203"/>
        <end position="221"/>
    </location>
</feature>
<dbReference type="AlphaFoldDB" id="A0A6L2K5P7"/>
<organism evidence="3">
    <name type="scientific">Tanacetum cinerariifolium</name>
    <name type="common">Dalmatian daisy</name>
    <name type="synonym">Chrysanthemum cinerariifolium</name>
    <dbReference type="NCBI Taxonomy" id="118510"/>
    <lineage>
        <taxon>Eukaryota</taxon>
        <taxon>Viridiplantae</taxon>
        <taxon>Streptophyta</taxon>
        <taxon>Embryophyta</taxon>
        <taxon>Tracheophyta</taxon>
        <taxon>Spermatophyta</taxon>
        <taxon>Magnoliopsida</taxon>
        <taxon>eudicotyledons</taxon>
        <taxon>Gunneridae</taxon>
        <taxon>Pentapetalae</taxon>
        <taxon>asterids</taxon>
        <taxon>campanulids</taxon>
        <taxon>Asterales</taxon>
        <taxon>Asteraceae</taxon>
        <taxon>Asteroideae</taxon>
        <taxon>Anthemideae</taxon>
        <taxon>Anthemidinae</taxon>
        <taxon>Tanacetum</taxon>
    </lineage>
</organism>
<gene>
    <name evidence="3" type="ORF">Tci_016287</name>
</gene>